<gene>
    <name evidence="2" type="ORF">Dsin_028103</name>
</gene>
<feature type="domain" description="Transposase MuDR plant" evidence="1">
    <location>
        <begin position="6"/>
        <end position="69"/>
    </location>
</feature>
<protein>
    <recommendedName>
        <fullName evidence="1">Transposase MuDR plant domain-containing protein</fullName>
    </recommendedName>
</protein>
<dbReference type="EMBL" id="JANJYJ010000009">
    <property type="protein sequence ID" value="KAK3188542.1"/>
    <property type="molecule type" value="Genomic_DNA"/>
</dbReference>
<proteinExistence type="predicted"/>
<evidence type="ECO:0000259" key="1">
    <source>
        <dbReference type="Pfam" id="PF03108"/>
    </source>
</evidence>
<accession>A0AAD9ZR50</accession>
<evidence type="ECO:0000313" key="2">
    <source>
        <dbReference type="EMBL" id="KAK3188542.1"/>
    </source>
</evidence>
<reference evidence="2" key="1">
    <citation type="journal article" date="2023" name="Plant J.">
        <title>Genome sequences and population genomics provide insights into the demographic history, inbreeding, and mutation load of two 'living fossil' tree species of Dipteronia.</title>
        <authorList>
            <person name="Feng Y."/>
            <person name="Comes H.P."/>
            <person name="Chen J."/>
            <person name="Zhu S."/>
            <person name="Lu R."/>
            <person name="Zhang X."/>
            <person name="Li P."/>
            <person name="Qiu J."/>
            <person name="Olsen K.M."/>
            <person name="Qiu Y."/>
        </authorList>
    </citation>
    <scope>NUCLEOTIDE SEQUENCE</scope>
    <source>
        <strain evidence="2">NBL</strain>
    </source>
</reference>
<keyword evidence="3" id="KW-1185">Reference proteome</keyword>
<dbReference type="Pfam" id="PF03108">
    <property type="entry name" value="DBD_Tnp_Mut"/>
    <property type="match status" value="1"/>
</dbReference>
<dbReference type="AlphaFoldDB" id="A0AAD9ZR50"/>
<organism evidence="2 3">
    <name type="scientific">Dipteronia sinensis</name>
    <dbReference type="NCBI Taxonomy" id="43782"/>
    <lineage>
        <taxon>Eukaryota</taxon>
        <taxon>Viridiplantae</taxon>
        <taxon>Streptophyta</taxon>
        <taxon>Embryophyta</taxon>
        <taxon>Tracheophyta</taxon>
        <taxon>Spermatophyta</taxon>
        <taxon>Magnoliopsida</taxon>
        <taxon>eudicotyledons</taxon>
        <taxon>Gunneridae</taxon>
        <taxon>Pentapetalae</taxon>
        <taxon>rosids</taxon>
        <taxon>malvids</taxon>
        <taxon>Sapindales</taxon>
        <taxon>Sapindaceae</taxon>
        <taxon>Hippocastanoideae</taxon>
        <taxon>Acereae</taxon>
        <taxon>Dipteronia</taxon>
    </lineage>
</organism>
<name>A0AAD9ZR50_9ROSI</name>
<comment type="caution">
    <text evidence="2">The sequence shown here is derived from an EMBL/GenBank/DDBJ whole genome shotgun (WGS) entry which is preliminary data.</text>
</comment>
<dbReference type="Proteomes" id="UP001281410">
    <property type="component" value="Unassembled WGS sequence"/>
</dbReference>
<dbReference type="InterPro" id="IPR004332">
    <property type="entry name" value="Transposase_MuDR"/>
</dbReference>
<sequence length="131" mass="15292">MQNPVFRLGMEFGSADIFRKVVKAHAVKHRRAVQFKKNDSNMVRAVCMAKCCKWFVFASMLVDHKTFKIKSLNDEHTYAMSFKNKFVSSKLIAEKYIGQWRENPNWNLCRNASATKDRHQCGYIHMAILLC</sequence>
<evidence type="ECO:0000313" key="3">
    <source>
        <dbReference type="Proteomes" id="UP001281410"/>
    </source>
</evidence>